<dbReference type="Proteomes" id="UP001260773">
    <property type="component" value="Unassembled WGS sequence"/>
</dbReference>
<dbReference type="InterPro" id="IPR005025">
    <property type="entry name" value="FMN_Rdtase-like_dom"/>
</dbReference>
<evidence type="ECO:0000313" key="5">
    <source>
        <dbReference type="Proteomes" id="UP001260773"/>
    </source>
</evidence>
<protein>
    <submittedName>
        <fullName evidence="4">NAD(P)H-dependent oxidoreductase</fullName>
    </submittedName>
</protein>
<evidence type="ECO:0000256" key="2">
    <source>
        <dbReference type="ARBA" id="ARBA00022643"/>
    </source>
</evidence>
<keyword evidence="1" id="KW-0285">Flavoprotein</keyword>
<dbReference type="AlphaFoldDB" id="A0AAW8RWJ7"/>
<keyword evidence="2" id="KW-0288">FMN</keyword>
<dbReference type="SUPFAM" id="SSF52218">
    <property type="entry name" value="Flavoproteins"/>
    <property type="match status" value="1"/>
</dbReference>
<reference evidence="4" key="1">
    <citation type="submission" date="2023-03" db="EMBL/GenBank/DDBJ databases">
        <authorList>
            <person name="Shen W."/>
            <person name="Cai J."/>
        </authorList>
    </citation>
    <scope>NUCLEOTIDE SEQUENCE</scope>
    <source>
        <strain evidence="4">P33-2</strain>
    </source>
</reference>
<dbReference type="InterPro" id="IPR029039">
    <property type="entry name" value="Flavoprotein-like_sf"/>
</dbReference>
<dbReference type="RefSeq" id="WP_048718606.1">
    <property type="nucleotide sequence ID" value="NZ_JADPDV010000059.1"/>
</dbReference>
<gene>
    <name evidence="4" type="ORF">P7D43_14095</name>
</gene>
<dbReference type="PANTHER" id="PTHR43278">
    <property type="entry name" value="NAD(P)H-DEPENDENT FMN-CONTAINING OXIDOREDUCTASE YWQN-RELATED"/>
    <property type="match status" value="1"/>
</dbReference>
<dbReference type="GO" id="GO:0016491">
    <property type="term" value="F:oxidoreductase activity"/>
    <property type="evidence" value="ECO:0007669"/>
    <property type="project" value="InterPro"/>
</dbReference>
<accession>A0AAW8RWJ7</accession>
<proteinExistence type="predicted"/>
<name>A0AAW8RWJ7_ENTAV</name>
<organism evidence="4 5">
    <name type="scientific">Enterococcus avium</name>
    <name type="common">Streptococcus avium</name>
    <dbReference type="NCBI Taxonomy" id="33945"/>
    <lineage>
        <taxon>Bacteria</taxon>
        <taxon>Bacillati</taxon>
        <taxon>Bacillota</taxon>
        <taxon>Bacilli</taxon>
        <taxon>Lactobacillales</taxon>
        <taxon>Enterococcaceae</taxon>
        <taxon>Enterococcus</taxon>
    </lineage>
</organism>
<dbReference type="PANTHER" id="PTHR43278:SF4">
    <property type="entry name" value="NAD(P)H-DEPENDENT FMN-CONTAINING OXIDOREDUCTASE YWQN-RELATED"/>
    <property type="match status" value="1"/>
</dbReference>
<sequence length="236" mass="27325">MKIFALVASREAESNTLEVVQEIRDCFVAYGQQIEMNIFTPNDYVLDFSSKPRDAFIYGTKISEESKTDDYSFLKKKMEESDLFIFATPTYYSNVSSDMKLFIDRYCHLAHLFYFAGKPFISVVTSDGAGHTQVSSYLKVFGDGLGLVRIGETFKIKNSIRSGDDVSEVVKRAIHYYKNPRDLKPSANMEMGFLHWKKQIQKQPPYFSEYEHWEKHGMFSCTSLQDYFLKLGEMNE</sequence>
<feature type="domain" description="NADPH-dependent FMN reductase-like" evidence="3">
    <location>
        <begin position="1"/>
        <end position="156"/>
    </location>
</feature>
<comment type="caution">
    <text evidence="4">The sequence shown here is derived from an EMBL/GenBank/DDBJ whole genome shotgun (WGS) entry which is preliminary data.</text>
</comment>
<dbReference type="InterPro" id="IPR051796">
    <property type="entry name" value="ISF_SsuE-like"/>
</dbReference>
<dbReference type="EMBL" id="JARPWH010000053">
    <property type="protein sequence ID" value="MDT2403500.1"/>
    <property type="molecule type" value="Genomic_DNA"/>
</dbReference>
<dbReference type="Pfam" id="PF03358">
    <property type="entry name" value="FMN_red"/>
    <property type="match status" value="1"/>
</dbReference>
<dbReference type="Gene3D" id="3.40.50.360">
    <property type="match status" value="1"/>
</dbReference>
<evidence type="ECO:0000256" key="1">
    <source>
        <dbReference type="ARBA" id="ARBA00022630"/>
    </source>
</evidence>
<evidence type="ECO:0000259" key="3">
    <source>
        <dbReference type="Pfam" id="PF03358"/>
    </source>
</evidence>
<evidence type="ECO:0000313" key="4">
    <source>
        <dbReference type="EMBL" id="MDT2403500.1"/>
    </source>
</evidence>